<gene>
    <name evidence="2" type="ordered locus">BF638R_4445</name>
</gene>
<dbReference type="Proteomes" id="UP000008560">
    <property type="component" value="Chromosome"/>
</dbReference>
<sequence>MKMILKTMVCLAVAFSGTAGAANYSPEKSQASLALKVPGNPAVEYPLTLSKLSDSYFDYEWKAKEKIPVTIFQQISTVDDKQQVTVVLTAMEDVYFNFEERIRTDFRHDDCQFYLPGFWYRRNLRSPKEAPSFHTSDSWVVREDRLSTPLTGIFSKKLRFSFNRLIDKA</sequence>
<organism evidence="2 3">
    <name type="scientific">Bacteroides fragilis (strain 638R)</name>
    <dbReference type="NCBI Taxonomy" id="862962"/>
    <lineage>
        <taxon>Bacteria</taxon>
        <taxon>Pseudomonadati</taxon>
        <taxon>Bacteroidota</taxon>
        <taxon>Bacteroidia</taxon>
        <taxon>Bacteroidales</taxon>
        <taxon>Bacteroidaceae</taxon>
        <taxon>Bacteroides</taxon>
    </lineage>
</organism>
<evidence type="ECO:0000313" key="3">
    <source>
        <dbReference type="Proteomes" id="UP000008560"/>
    </source>
</evidence>
<name>E1WSE3_BACF6</name>
<reference evidence="2 3" key="1">
    <citation type="journal article" date="2010" name="Microbiology">
        <title>Twenty-eight divergent polysaccharide loci specifying within- and amongst-strain capsule diversity in three strains of Bacteroides fragilis.</title>
        <authorList>
            <person name="Patrick S."/>
            <person name="Blakely G.W."/>
            <person name="Houston S."/>
            <person name="Moore J."/>
            <person name="Abratt V.R."/>
            <person name="Bertalan M."/>
            <person name="Cerdeno-Tarraga A.M."/>
            <person name="Quail M.A."/>
            <person name="Corton N."/>
            <person name="Corton C."/>
            <person name="Bignell A."/>
            <person name="Barron A."/>
            <person name="Clark L."/>
            <person name="Bentley S.D."/>
            <person name="Parkhill J."/>
        </authorList>
    </citation>
    <scope>NUCLEOTIDE SEQUENCE [LARGE SCALE GENOMIC DNA]</scope>
    <source>
        <strain evidence="2 3">638R</strain>
    </source>
</reference>
<protein>
    <submittedName>
        <fullName evidence="2">Putative exported protein</fullName>
    </submittedName>
</protein>
<feature type="signal peptide" evidence="1">
    <location>
        <begin position="1"/>
        <end position="21"/>
    </location>
</feature>
<dbReference type="PATRIC" id="fig|862962.3.peg.4654"/>
<dbReference type="KEGG" id="bfg:BF638R_4445"/>
<evidence type="ECO:0000256" key="1">
    <source>
        <dbReference type="SAM" id="SignalP"/>
    </source>
</evidence>
<dbReference type="HOGENOM" id="CLU_1575360_0_0_10"/>
<dbReference type="AlphaFoldDB" id="E1WSE3"/>
<accession>E1WSE3</accession>
<proteinExistence type="predicted"/>
<feature type="chain" id="PRO_5003154224" evidence="1">
    <location>
        <begin position="22"/>
        <end position="169"/>
    </location>
</feature>
<keyword evidence="1" id="KW-0732">Signal</keyword>
<dbReference type="EMBL" id="FQ312004">
    <property type="protein sequence ID" value="CBW24856.1"/>
    <property type="molecule type" value="Genomic_DNA"/>
</dbReference>
<evidence type="ECO:0000313" key="2">
    <source>
        <dbReference type="EMBL" id="CBW24856.1"/>
    </source>
</evidence>